<dbReference type="Proteomes" id="UP000886749">
    <property type="component" value="Unassembled WGS sequence"/>
</dbReference>
<accession>A0A9D1DDJ3</accession>
<protein>
    <submittedName>
        <fullName evidence="1">Uncharacterized protein</fullName>
    </submittedName>
</protein>
<dbReference type="AlphaFoldDB" id="A0A9D1DDJ3"/>
<evidence type="ECO:0000313" key="2">
    <source>
        <dbReference type="Proteomes" id="UP000886749"/>
    </source>
</evidence>
<reference evidence="1" key="1">
    <citation type="submission" date="2020-10" db="EMBL/GenBank/DDBJ databases">
        <authorList>
            <person name="Gilroy R."/>
        </authorList>
    </citation>
    <scope>NUCLEOTIDE SEQUENCE</scope>
    <source>
        <strain evidence="1">CHK184-25365</strain>
    </source>
</reference>
<sequence length="175" mass="20234">MDTALPEQQLLEQYQAESVCYLVFLPKSGTSFTLPRMADVPEQLTQRELSFVFYYQDAQRIQRQCPYIYAHELLHQFGAIDLYSNSPQLPVGSRLPEYVAAEYPDEIMGGNTQGHYYETELTEIGFEITPLTAYCLGWVDTLPELDSYPELTRIRPGALYSSEYYQELIQYELPT</sequence>
<dbReference type="EMBL" id="DVGY01000143">
    <property type="protein sequence ID" value="HIR41429.1"/>
    <property type="molecule type" value="Genomic_DNA"/>
</dbReference>
<comment type="caution">
    <text evidence="1">The sequence shown here is derived from an EMBL/GenBank/DDBJ whole genome shotgun (WGS) entry which is preliminary data.</text>
</comment>
<name>A0A9D1DDJ3_9FIRM</name>
<proteinExistence type="predicted"/>
<gene>
    <name evidence="1" type="ORF">IAB36_06355</name>
</gene>
<reference evidence="1" key="2">
    <citation type="journal article" date="2021" name="PeerJ">
        <title>Extensive microbial diversity within the chicken gut microbiome revealed by metagenomics and culture.</title>
        <authorList>
            <person name="Gilroy R."/>
            <person name="Ravi A."/>
            <person name="Getino M."/>
            <person name="Pursley I."/>
            <person name="Horton D.L."/>
            <person name="Alikhan N.F."/>
            <person name="Baker D."/>
            <person name="Gharbi K."/>
            <person name="Hall N."/>
            <person name="Watson M."/>
            <person name="Adriaenssens E.M."/>
            <person name="Foster-Nyarko E."/>
            <person name="Jarju S."/>
            <person name="Secka A."/>
            <person name="Antonio M."/>
            <person name="Oren A."/>
            <person name="Chaudhuri R.R."/>
            <person name="La Ragione R."/>
            <person name="Hildebrand F."/>
            <person name="Pallen M.J."/>
        </authorList>
    </citation>
    <scope>NUCLEOTIDE SEQUENCE</scope>
    <source>
        <strain evidence="1">CHK184-25365</strain>
    </source>
</reference>
<evidence type="ECO:0000313" key="1">
    <source>
        <dbReference type="EMBL" id="HIR41429.1"/>
    </source>
</evidence>
<organism evidence="1 2">
    <name type="scientific">Candidatus Egerieicola pullicola</name>
    <dbReference type="NCBI Taxonomy" id="2840775"/>
    <lineage>
        <taxon>Bacteria</taxon>
        <taxon>Bacillati</taxon>
        <taxon>Bacillota</taxon>
        <taxon>Clostridia</taxon>
        <taxon>Eubacteriales</taxon>
        <taxon>Oscillospiraceae</taxon>
        <taxon>Oscillospiraceae incertae sedis</taxon>
        <taxon>Candidatus Egerieicola</taxon>
    </lineage>
</organism>